<evidence type="ECO:0008006" key="4">
    <source>
        <dbReference type="Google" id="ProtNLM"/>
    </source>
</evidence>
<evidence type="ECO:0000313" key="2">
    <source>
        <dbReference type="EMBL" id="GGJ90923.1"/>
    </source>
</evidence>
<name>A0ABQ2E2R4_9ACTN</name>
<accession>A0ABQ2E2R4</accession>
<reference evidence="3" key="1">
    <citation type="journal article" date="2019" name="Int. J. Syst. Evol. Microbiol.">
        <title>The Global Catalogue of Microorganisms (GCM) 10K type strain sequencing project: providing services to taxonomists for standard genome sequencing and annotation.</title>
        <authorList>
            <consortium name="The Broad Institute Genomics Platform"/>
            <consortium name="The Broad Institute Genome Sequencing Center for Infectious Disease"/>
            <person name="Wu L."/>
            <person name="Ma J."/>
        </authorList>
    </citation>
    <scope>NUCLEOTIDE SEQUENCE [LARGE SCALE GENOMIC DNA]</scope>
    <source>
        <strain evidence="3">CGMCC 4.7275</strain>
    </source>
</reference>
<feature type="region of interest" description="Disordered" evidence="1">
    <location>
        <begin position="21"/>
        <end position="79"/>
    </location>
</feature>
<dbReference type="EMBL" id="BMMV01000006">
    <property type="protein sequence ID" value="GGJ90923.1"/>
    <property type="molecule type" value="Genomic_DNA"/>
</dbReference>
<keyword evidence="3" id="KW-1185">Reference proteome</keyword>
<evidence type="ECO:0000256" key="1">
    <source>
        <dbReference type="SAM" id="MobiDB-lite"/>
    </source>
</evidence>
<protein>
    <recommendedName>
        <fullName evidence="4">Transposase</fullName>
    </recommendedName>
</protein>
<evidence type="ECO:0000313" key="3">
    <source>
        <dbReference type="Proteomes" id="UP000660265"/>
    </source>
</evidence>
<organism evidence="2 3">
    <name type="scientific">Streptomyces camponoticapitis</name>
    <dbReference type="NCBI Taxonomy" id="1616125"/>
    <lineage>
        <taxon>Bacteria</taxon>
        <taxon>Bacillati</taxon>
        <taxon>Actinomycetota</taxon>
        <taxon>Actinomycetes</taxon>
        <taxon>Kitasatosporales</taxon>
        <taxon>Streptomycetaceae</taxon>
        <taxon>Streptomyces</taxon>
    </lineage>
</organism>
<proteinExistence type="predicted"/>
<sequence>MRTVGVNNSVYGLRSANRAGEAIRLRDEPPVVPGDPRRTRTTGGGEIPQGGNTDPGDLARAHRPVAHGAPPLAGRGSGR</sequence>
<gene>
    <name evidence="2" type="ORF">GCM10011583_22930</name>
</gene>
<dbReference type="Proteomes" id="UP000660265">
    <property type="component" value="Unassembled WGS sequence"/>
</dbReference>
<comment type="caution">
    <text evidence="2">The sequence shown here is derived from an EMBL/GenBank/DDBJ whole genome shotgun (WGS) entry which is preliminary data.</text>
</comment>